<accession>A0A4Y9ZS77</accession>
<name>A0A4Y9ZS77_9AGAM</name>
<dbReference type="PRINTS" id="PR00080">
    <property type="entry name" value="SDRFAMILY"/>
</dbReference>
<comment type="similarity">
    <text evidence="1 2">Belongs to the short-chain dehydrogenases/reductases (SDR) family.</text>
</comment>
<dbReference type="PRINTS" id="PR00081">
    <property type="entry name" value="GDHRDH"/>
</dbReference>
<dbReference type="Gene3D" id="3.40.50.720">
    <property type="entry name" value="NAD(P)-binding Rossmann-like Domain"/>
    <property type="match status" value="1"/>
</dbReference>
<protein>
    <submittedName>
        <fullName evidence="3">Uncharacterized protein</fullName>
    </submittedName>
</protein>
<sequence length="279" mass="28940">MSTKGVAIVTGARAGIGRAIATQLADDGLDVAVNDLDSMRAELAAVAADVQAKGRRALVVVADVSSEAAVKAMVDEVVLKLGSLDVVSRRLLDGGAADARADVHEMVANAGVLGMTSIVDTTAEEFDRVLAINARGPMLCYKYAAIQMIAQGRGGRIIGATSVAGKKACPSAIPYISSKFAVIGMTQGAALELAKHKITVNAYAPGVIDTDMWSQAGKVSGIGEDQFKQMTLGHIPMGHAGQPQDVANVVSFLASEKASYITGQIRGWWDTPVVNGLAY</sequence>
<dbReference type="InterPro" id="IPR002347">
    <property type="entry name" value="SDR_fam"/>
</dbReference>
<reference evidence="3 4" key="1">
    <citation type="submission" date="2019-02" db="EMBL/GenBank/DDBJ databases">
        <title>Genome sequencing of the rare red list fungi Hericium alpestre (H. flagellum).</title>
        <authorList>
            <person name="Buettner E."/>
            <person name="Kellner H."/>
        </authorList>
    </citation>
    <scope>NUCLEOTIDE SEQUENCE [LARGE SCALE GENOMIC DNA]</scope>
    <source>
        <strain evidence="3 4">DSM 108284</strain>
    </source>
</reference>
<comment type="caution">
    <text evidence="3">The sequence shown here is derived from an EMBL/GenBank/DDBJ whole genome shotgun (WGS) entry which is preliminary data.</text>
</comment>
<keyword evidence="4" id="KW-1185">Reference proteome</keyword>
<dbReference type="PANTHER" id="PTHR42760:SF121">
    <property type="entry name" value="3-OXOACYL-(ACYL-CARRIER-PROTEIN) REDUCTASE"/>
    <property type="match status" value="1"/>
</dbReference>
<dbReference type="GO" id="GO:0048038">
    <property type="term" value="F:quinone binding"/>
    <property type="evidence" value="ECO:0007669"/>
    <property type="project" value="TreeGrafter"/>
</dbReference>
<evidence type="ECO:0000256" key="2">
    <source>
        <dbReference type="RuleBase" id="RU000363"/>
    </source>
</evidence>
<dbReference type="FunFam" id="3.40.50.720:FF:000084">
    <property type="entry name" value="Short-chain dehydrogenase reductase"/>
    <property type="match status" value="1"/>
</dbReference>
<organism evidence="3 4">
    <name type="scientific">Hericium alpestre</name>
    <dbReference type="NCBI Taxonomy" id="135208"/>
    <lineage>
        <taxon>Eukaryota</taxon>
        <taxon>Fungi</taxon>
        <taxon>Dikarya</taxon>
        <taxon>Basidiomycota</taxon>
        <taxon>Agaricomycotina</taxon>
        <taxon>Agaricomycetes</taxon>
        <taxon>Russulales</taxon>
        <taxon>Hericiaceae</taxon>
        <taxon>Hericium</taxon>
    </lineage>
</organism>
<dbReference type="STRING" id="135208.A0A4Y9ZS77"/>
<dbReference type="Proteomes" id="UP000298061">
    <property type="component" value="Unassembled WGS sequence"/>
</dbReference>
<evidence type="ECO:0000256" key="1">
    <source>
        <dbReference type="ARBA" id="ARBA00006484"/>
    </source>
</evidence>
<dbReference type="PANTHER" id="PTHR42760">
    <property type="entry name" value="SHORT-CHAIN DEHYDROGENASES/REDUCTASES FAMILY MEMBER"/>
    <property type="match status" value="1"/>
</dbReference>
<dbReference type="Pfam" id="PF00106">
    <property type="entry name" value="adh_short"/>
    <property type="match status" value="1"/>
</dbReference>
<gene>
    <name evidence="3" type="ORF">EWM64_g7664</name>
</gene>
<evidence type="ECO:0000313" key="3">
    <source>
        <dbReference type="EMBL" id="TFY76349.1"/>
    </source>
</evidence>
<evidence type="ECO:0000313" key="4">
    <source>
        <dbReference type="Proteomes" id="UP000298061"/>
    </source>
</evidence>
<dbReference type="OrthoDB" id="498125at2759"/>
<dbReference type="GO" id="GO:0006633">
    <property type="term" value="P:fatty acid biosynthetic process"/>
    <property type="evidence" value="ECO:0007669"/>
    <property type="project" value="TreeGrafter"/>
</dbReference>
<dbReference type="AlphaFoldDB" id="A0A4Y9ZS77"/>
<proteinExistence type="inferred from homology"/>
<dbReference type="InterPro" id="IPR036291">
    <property type="entry name" value="NAD(P)-bd_dom_sf"/>
</dbReference>
<dbReference type="SUPFAM" id="SSF51735">
    <property type="entry name" value="NAD(P)-binding Rossmann-fold domains"/>
    <property type="match status" value="1"/>
</dbReference>
<dbReference type="EMBL" id="SFCI01001235">
    <property type="protein sequence ID" value="TFY76349.1"/>
    <property type="molecule type" value="Genomic_DNA"/>
</dbReference>
<dbReference type="GO" id="GO:0016616">
    <property type="term" value="F:oxidoreductase activity, acting on the CH-OH group of donors, NAD or NADP as acceptor"/>
    <property type="evidence" value="ECO:0007669"/>
    <property type="project" value="TreeGrafter"/>
</dbReference>